<feature type="domain" description="AMP-dependent synthetase/ligase" evidence="6">
    <location>
        <begin position="89"/>
        <end position="474"/>
    </location>
</feature>
<dbReference type="EC" id="6.2.1.1" evidence="2"/>
<evidence type="ECO:0000256" key="1">
    <source>
        <dbReference type="ARBA" id="ARBA00006432"/>
    </source>
</evidence>
<dbReference type="HAMAP" id="MF_01123">
    <property type="entry name" value="Ac_CoA_synth"/>
    <property type="match status" value="1"/>
</dbReference>
<dbReference type="Gene3D" id="3.40.50.12780">
    <property type="entry name" value="N-terminal domain of ligase-like"/>
    <property type="match status" value="1"/>
</dbReference>
<evidence type="ECO:0000256" key="5">
    <source>
        <dbReference type="ARBA" id="ARBA00022840"/>
    </source>
</evidence>
<dbReference type="InterPro" id="IPR000873">
    <property type="entry name" value="AMP-dep_synth/lig_dom"/>
</dbReference>
<dbReference type="GO" id="GO:0019427">
    <property type="term" value="P:acetyl-CoA biosynthetic process from acetate"/>
    <property type="evidence" value="ECO:0007669"/>
    <property type="project" value="InterPro"/>
</dbReference>
<comment type="caution">
    <text evidence="9">The sequence shown here is derived from an EMBL/GenBank/DDBJ whole genome shotgun (WGS) entry which is preliminary data.</text>
</comment>
<evidence type="ECO:0000259" key="8">
    <source>
        <dbReference type="Pfam" id="PF16177"/>
    </source>
</evidence>
<dbReference type="InterPro" id="IPR045851">
    <property type="entry name" value="AMP-bd_C_sf"/>
</dbReference>
<evidence type="ECO:0000313" key="9">
    <source>
        <dbReference type="EMBL" id="OIR02220.1"/>
    </source>
</evidence>
<dbReference type="FunFam" id="3.40.50.12780:FF:000001">
    <property type="entry name" value="Acetyl-coenzyme A synthetase"/>
    <property type="match status" value="1"/>
</dbReference>
<dbReference type="InterPro" id="IPR011904">
    <property type="entry name" value="Ac_CoA_lig"/>
</dbReference>
<reference evidence="9" key="1">
    <citation type="submission" date="2016-10" db="EMBL/GenBank/DDBJ databases">
        <title>Sequence of Gallionella enrichment culture.</title>
        <authorList>
            <person name="Poehlein A."/>
            <person name="Muehling M."/>
            <person name="Daniel R."/>
        </authorList>
    </citation>
    <scope>NUCLEOTIDE SEQUENCE</scope>
</reference>
<dbReference type="SUPFAM" id="SSF56801">
    <property type="entry name" value="Acetyl-CoA synthetase-like"/>
    <property type="match status" value="1"/>
</dbReference>
<dbReference type="GO" id="GO:0003987">
    <property type="term" value="F:acetate-CoA ligase activity"/>
    <property type="evidence" value="ECO:0007669"/>
    <property type="project" value="UniProtKB-EC"/>
</dbReference>
<dbReference type="GO" id="GO:0005524">
    <property type="term" value="F:ATP binding"/>
    <property type="evidence" value="ECO:0007669"/>
    <property type="project" value="UniProtKB-KW"/>
</dbReference>
<dbReference type="InterPro" id="IPR042099">
    <property type="entry name" value="ANL_N_sf"/>
</dbReference>
<dbReference type="InterPro" id="IPR020845">
    <property type="entry name" value="AMP-binding_CS"/>
</dbReference>
<organism evidence="9">
    <name type="scientific">mine drainage metagenome</name>
    <dbReference type="NCBI Taxonomy" id="410659"/>
    <lineage>
        <taxon>unclassified sequences</taxon>
        <taxon>metagenomes</taxon>
        <taxon>ecological metagenomes</taxon>
    </lineage>
</organism>
<dbReference type="InterPro" id="IPR032387">
    <property type="entry name" value="ACAS_N"/>
</dbReference>
<dbReference type="PANTHER" id="PTHR24095:SF14">
    <property type="entry name" value="ACETYL-COENZYME A SYNTHETASE 1"/>
    <property type="match status" value="1"/>
</dbReference>
<dbReference type="GO" id="GO:0005829">
    <property type="term" value="C:cytosol"/>
    <property type="evidence" value="ECO:0007669"/>
    <property type="project" value="TreeGrafter"/>
</dbReference>
<dbReference type="Pfam" id="PF16177">
    <property type="entry name" value="ACAS_N"/>
    <property type="match status" value="1"/>
</dbReference>
<gene>
    <name evidence="9" type="primary">acsA_11</name>
    <name evidence="9" type="ORF">GALL_155920</name>
</gene>
<sequence length="655" mass="72116">MSNIQSVMHENRVFTPSEAFVKQANVSGMSAYKAMCDAAAKDYAGFWANLARENVLWHKPFTKTLDESNAPFYKWFEDGELNVSYNCLDRHLTTQPEKTAIIFEADDGTVTRVSYRELHGRVCQFANGLKSRGIKKGDRVIVYMPMSVEAVVAMQACARIGAIHSVVFGGFSSKSLHERITDAQAVAVITADGQFRGGKAMALKPAVDEALSLGGCDAVHTVVVYKRTGGDVQWNSKNNIWWHDLVTGQGNTCEPEWVGAEHPLFILYTSGSTGKPKGVQHSTGGYLLGAMVSLKWVFDYKPSDIFWCTADVGWITGHSYVTYGPLAMGATQVIFEGVPTYPDAGRFWKMIQDHKVTTFYTAPTAIRSLIKLGGDLPTKYDLSSLRLLGTVGEPINPEAWMWYYNTVGHARCPIVDTWWQTETGCHMIAPLPGAMPIKPGTCTLPLPGIIATIVNEAGDEVNDQHGGFLVIKKPFPSQIRTIWGDPERYKKGYFPEEMKGAYLAGDSAHRDEDGYFWIMGRIDDVLNVSGHRLGTMEIESALVSNPLVAEAAVVGKPHEIKGEAVVAFVVLKGARPSDAAAAKKLAEELRNWVGKEIGPIAKPDEIRFGENLPKTRSGKIMRRLLRAVAKGEEITQDVSTLENPAILEQLKEVIR</sequence>
<keyword evidence="5" id="KW-0067">ATP-binding</keyword>
<dbReference type="GO" id="GO:0016208">
    <property type="term" value="F:AMP binding"/>
    <property type="evidence" value="ECO:0007669"/>
    <property type="project" value="InterPro"/>
</dbReference>
<protein>
    <recommendedName>
        <fullName evidence="2">acetate--CoA ligase</fullName>
        <ecNumber evidence="2">6.2.1.1</ecNumber>
    </recommendedName>
</protein>
<dbReference type="NCBIfam" id="NF001208">
    <property type="entry name" value="PRK00174.1"/>
    <property type="match status" value="1"/>
</dbReference>
<evidence type="ECO:0000256" key="2">
    <source>
        <dbReference type="ARBA" id="ARBA00013275"/>
    </source>
</evidence>
<proteinExistence type="inferred from homology"/>
<dbReference type="InterPro" id="IPR025110">
    <property type="entry name" value="AMP-bd_C"/>
</dbReference>
<dbReference type="AlphaFoldDB" id="A0A1J5SKJ9"/>
<evidence type="ECO:0000259" key="6">
    <source>
        <dbReference type="Pfam" id="PF00501"/>
    </source>
</evidence>
<evidence type="ECO:0000256" key="3">
    <source>
        <dbReference type="ARBA" id="ARBA00022598"/>
    </source>
</evidence>
<feature type="domain" description="AMP-binding enzyme C-terminal" evidence="7">
    <location>
        <begin position="537"/>
        <end position="619"/>
    </location>
</feature>
<dbReference type="Pfam" id="PF13193">
    <property type="entry name" value="AMP-binding_C"/>
    <property type="match status" value="1"/>
</dbReference>
<keyword evidence="3 9" id="KW-0436">Ligase</keyword>
<dbReference type="PANTHER" id="PTHR24095">
    <property type="entry name" value="ACETYL-COENZYME A SYNTHETASE"/>
    <property type="match status" value="1"/>
</dbReference>
<dbReference type="CDD" id="cd05966">
    <property type="entry name" value="ACS"/>
    <property type="match status" value="1"/>
</dbReference>
<accession>A0A1J5SKJ9</accession>
<evidence type="ECO:0000256" key="4">
    <source>
        <dbReference type="ARBA" id="ARBA00022741"/>
    </source>
</evidence>
<dbReference type="Pfam" id="PF00501">
    <property type="entry name" value="AMP-binding"/>
    <property type="match status" value="1"/>
</dbReference>
<comment type="similarity">
    <text evidence="1">Belongs to the ATP-dependent AMP-binding enzyme family.</text>
</comment>
<feature type="domain" description="Acetyl-coenzyme A synthetase N-terminal" evidence="8">
    <location>
        <begin position="32"/>
        <end position="87"/>
    </location>
</feature>
<dbReference type="EMBL" id="MLJW01000076">
    <property type="protein sequence ID" value="OIR02220.1"/>
    <property type="molecule type" value="Genomic_DNA"/>
</dbReference>
<dbReference type="PROSITE" id="PS00455">
    <property type="entry name" value="AMP_BINDING"/>
    <property type="match status" value="1"/>
</dbReference>
<dbReference type="Gene3D" id="3.30.300.30">
    <property type="match status" value="1"/>
</dbReference>
<dbReference type="NCBIfam" id="TIGR02188">
    <property type="entry name" value="Ac_CoA_lig_AcsA"/>
    <property type="match status" value="1"/>
</dbReference>
<name>A0A1J5SKJ9_9ZZZZ</name>
<keyword evidence="4" id="KW-0547">Nucleotide-binding</keyword>
<evidence type="ECO:0000259" key="7">
    <source>
        <dbReference type="Pfam" id="PF13193"/>
    </source>
</evidence>